<evidence type="ECO:0000256" key="1">
    <source>
        <dbReference type="ARBA" id="ARBA00004651"/>
    </source>
</evidence>
<dbReference type="InterPro" id="IPR036259">
    <property type="entry name" value="MFS_trans_sf"/>
</dbReference>
<proteinExistence type="predicted"/>
<evidence type="ECO:0000256" key="2">
    <source>
        <dbReference type="ARBA" id="ARBA00022448"/>
    </source>
</evidence>
<dbReference type="InterPro" id="IPR020846">
    <property type="entry name" value="MFS_dom"/>
</dbReference>
<gene>
    <name evidence="8" type="ORF">GCM10022419_055460</name>
</gene>
<dbReference type="InterPro" id="IPR005828">
    <property type="entry name" value="MFS_sugar_transport-like"/>
</dbReference>
<dbReference type="PANTHER" id="PTHR23511:SF34">
    <property type="entry name" value="SYNAPTIC VESICLE GLYCOPROTEIN 2"/>
    <property type="match status" value="1"/>
</dbReference>
<feature type="transmembrane region" description="Helical" evidence="6">
    <location>
        <begin position="327"/>
        <end position="347"/>
    </location>
</feature>
<feature type="transmembrane region" description="Helical" evidence="6">
    <location>
        <begin position="298"/>
        <end position="320"/>
    </location>
</feature>
<evidence type="ECO:0000256" key="4">
    <source>
        <dbReference type="ARBA" id="ARBA00022989"/>
    </source>
</evidence>
<dbReference type="InterPro" id="IPR005829">
    <property type="entry name" value="Sugar_transporter_CS"/>
</dbReference>
<keyword evidence="9" id="KW-1185">Reference proteome</keyword>
<dbReference type="SUPFAM" id="SSF103473">
    <property type="entry name" value="MFS general substrate transporter"/>
    <property type="match status" value="1"/>
</dbReference>
<feature type="transmembrane region" description="Helical" evidence="6">
    <location>
        <begin position="413"/>
        <end position="437"/>
    </location>
</feature>
<dbReference type="EMBL" id="BAABDQ010000012">
    <property type="protein sequence ID" value="GAA3567577.1"/>
    <property type="molecule type" value="Genomic_DNA"/>
</dbReference>
<feature type="domain" description="Major facilitator superfamily (MFS) profile" evidence="7">
    <location>
        <begin position="20"/>
        <end position="441"/>
    </location>
</feature>
<feature type="transmembrane region" description="Helical" evidence="6">
    <location>
        <begin position="144"/>
        <end position="168"/>
    </location>
</feature>
<comment type="subcellular location">
    <subcellularLocation>
        <location evidence="1">Cell membrane</location>
        <topology evidence="1">Multi-pass membrane protein</topology>
    </subcellularLocation>
</comment>
<dbReference type="RefSeq" id="WP_345566179.1">
    <property type="nucleotide sequence ID" value="NZ_BAABDQ010000012.1"/>
</dbReference>
<feature type="transmembrane region" description="Helical" evidence="6">
    <location>
        <begin position="86"/>
        <end position="104"/>
    </location>
</feature>
<keyword evidence="3 6" id="KW-0812">Transmembrane</keyword>
<feature type="transmembrane region" description="Helical" evidence="6">
    <location>
        <begin position="55"/>
        <end position="74"/>
    </location>
</feature>
<dbReference type="PROSITE" id="PS50850">
    <property type="entry name" value="MFS"/>
    <property type="match status" value="1"/>
</dbReference>
<keyword evidence="2" id="KW-0813">Transport</keyword>
<evidence type="ECO:0000313" key="8">
    <source>
        <dbReference type="EMBL" id="GAA3567577.1"/>
    </source>
</evidence>
<accession>A0ABP6XNN9</accession>
<feature type="transmembrane region" description="Helical" evidence="6">
    <location>
        <begin position="110"/>
        <end position="132"/>
    </location>
</feature>
<feature type="transmembrane region" description="Helical" evidence="6">
    <location>
        <begin position="353"/>
        <end position="376"/>
    </location>
</feature>
<dbReference type="Proteomes" id="UP001500630">
    <property type="component" value="Unassembled WGS sequence"/>
</dbReference>
<sequence length="454" mass="47973">MTSETVEFDAGRMTRGQRRIALTAIGGYYVDGYDLLVLSGALLGIGPELSPTPGILGLVGASAFIGMALGSLLTGPLTDRLGRRPVFFASMAVFVLASLGFLLVNDVWQLIALRFFVGFAIGADMPASAALIAEFIPSRRRGTFTGLGGVAWMLGALTAIAATLLIFSAAGVEHWRWVLATGAISALVLLFLRRRTPESPYWLRAHGRHEEALAAWRYATSGDDLPESVPASAPVSAPVSAPAGQPAPMRLLFRKPLVVMVAMLCVYWGCNNLYGSAILLYQPSLIKRIVTPSTFTSLLFTAATTALAVLLGLVVCLWVIETIGRRFVAIAGTAAAAVCTFVIWAGFGTSWLVLVAFAVTIAVINGGTSLAFYSWAPELFPASVRGRAVGIVNMVGKSGSVVGTLALPSMFEALGAGSFLVIAGIALVNVVVTFWLAPETRGLTLRQLEERAYA</sequence>
<dbReference type="Pfam" id="PF00083">
    <property type="entry name" value="Sugar_tr"/>
    <property type="match status" value="1"/>
</dbReference>
<protein>
    <submittedName>
        <fullName evidence="8">MFS transporter</fullName>
    </submittedName>
</protein>
<feature type="transmembrane region" description="Helical" evidence="6">
    <location>
        <begin position="388"/>
        <end position="407"/>
    </location>
</feature>
<evidence type="ECO:0000256" key="5">
    <source>
        <dbReference type="ARBA" id="ARBA00023136"/>
    </source>
</evidence>
<feature type="transmembrane region" description="Helical" evidence="6">
    <location>
        <begin position="257"/>
        <end position="278"/>
    </location>
</feature>
<dbReference type="CDD" id="cd17316">
    <property type="entry name" value="MFS_SV2_like"/>
    <property type="match status" value="1"/>
</dbReference>
<keyword evidence="4 6" id="KW-1133">Transmembrane helix</keyword>
<feature type="transmembrane region" description="Helical" evidence="6">
    <location>
        <begin position="20"/>
        <end position="43"/>
    </location>
</feature>
<keyword evidence="5 6" id="KW-0472">Membrane</keyword>
<dbReference type="PANTHER" id="PTHR23511">
    <property type="entry name" value="SYNAPTIC VESICLE GLYCOPROTEIN 2"/>
    <property type="match status" value="1"/>
</dbReference>
<dbReference type="Gene3D" id="1.20.1250.20">
    <property type="entry name" value="MFS general substrate transporter like domains"/>
    <property type="match status" value="1"/>
</dbReference>
<dbReference type="PROSITE" id="PS00217">
    <property type="entry name" value="SUGAR_TRANSPORT_2"/>
    <property type="match status" value="1"/>
</dbReference>
<organism evidence="8 9">
    <name type="scientific">Nonomuraea rosea</name>
    <dbReference type="NCBI Taxonomy" id="638574"/>
    <lineage>
        <taxon>Bacteria</taxon>
        <taxon>Bacillati</taxon>
        <taxon>Actinomycetota</taxon>
        <taxon>Actinomycetes</taxon>
        <taxon>Streptosporangiales</taxon>
        <taxon>Streptosporangiaceae</taxon>
        <taxon>Nonomuraea</taxon>
    </lineage>
</organism>
<feature type="transmembrane region" description="Helical" evidence="6">
    <location>
        <begin position="174"/>
        <end position="192"/>
    </location>
</feature>
<evidence type="ECO:0000259" key="7">
    <source>
        <dbReference type="PROSITE" id="PS50850"/>
    </source>
</evidence>
<comment type="caution">
    <text evidence="8">The sequence shown here is derived from an EMBL/GenBank/DDBJ whole genome shotgun (WGS) entry which is preliminary data.</text>
</comment>
<evidence type="ECO:0000256" key="3">
    <source>
        <dbReference type="ARBA" id="ARBA00022692"/>
    </source>
</evidence>
<evidence type="ECO:0000256" key="6">
    <source>
        <dbReference type="SAM" id="Phobius"/>
    </source>
</evidence>
<name>A0ABP6XNN9_9ACTN</name>
<evidence type="ECO:0000313" key="9">
    <source>
        <dbReference type="Proteomes" id="UP001500630"/>
    </source>
</evidence>
<reference evidence="9" key="1">
    <citation type="journal article" date="2019" name="Int. J. Syst. Evol. Microbiol.">
        <title>The Global Catalogue of Microorganisms (GCM) 10K type strain sequencing project: providing services to taxonomists for standard genome sequencing and annotation.</title>
        <authorList>
            <consortium name="The Broad Institute Genomics Platform"/>
            <consortium name="The Broad Institute Genome Sequencing Center for Infectious Disease"/>
            <person name="Wu L."/>
            <person name="Ma J."/>
        </authorList>
    </citation>
    <scope>NUCLEOTIDE SEQUENCE [LARGE SCALE GENOMIC DNA]</scope>
    <source>
        <strain evidence="9">JCM 17326</strain>
    </source>
</reference>